<dbReference type="InterPro" id="IPR000522">
    <property type="entry name" value="ABC_transptr_permease_BtuC"/>
</dbReference>
<keyword evidence="4" id="KW-1003">Cell membrane</keyword>
<evidence type="ECO:0000256" key="2">
    <source>
        <dbReference type="ARBA" id="ARBA00007935"/>
    </source>
</evidence>
<gene>
    <name evidence="9" type="ORF">G3M58_23250</name>
</gene>
<name>A0A6G3WV41_9ACTN</name>
<reference evidence="9" key="1">
    <citation type="submission" date="2020-01" db="EMBL/GenBank/DDBJ databases">
        <title>Insect and environment-associated Actinomycetes.</title>
        <authorList>
            <person name="Currrie C."/>
            <person name="Chevrette M."/>
            <person name="Carlson C."/>
            <person name="Stubbendieck R."/>
            <person name="Wendt-Pienkowski E."/>
        </authorList>
    </citation>
    <scope>NUCLEOTIDE SEQUENCE</scope>
    <source>
        <strain evidence="9">SID7499</strain>
    </source>
</reference>
<protein>
    <submittedName>
        <fullName evidence="9">Iron chelate uptake ABC transporter family permease subunit</fullName>
    </submittedName>
</protein>
<dbReference type="PANTHER" id="PTHR30472:SF24">
    <property type="entry name" value="FERRIC ENTEROBACTIN TRANSPORT SYSTEM PERMEASE PROTEIN FEPG"/>
    <property type="match status" value="1"/>
</dbReference>
<dbReference type="EMBL" id="JAAGMN010002328">
    <property type="protein sequence ID" value="NEE09361.1"/>
    <property type="molecule type" value="Genomic_DNA"/>
</dbReference>
<evidence type="ECO:0000256" key="7">
    <source>
        <dbReference type="ARBA" id="ARBA00023136"/>
    </source>
</evidence>
<evidence type="ECO:0000256" key="5">
    <source>
        <dbReference type="ARBA" id="ARBA00022692"/>
    </source>
</evidence>
<dbReference type="GO" id="GO:0033214">
    <property type="term" value="P:siderophore-iron import into cell"/>
    <property type="evidence" value="ECO:0007669"/>
    <property type="project" value="TreeGrafter"/>
</dbReference>
<feature type="transmembrane region" description="Helical" evidence="8">
    <location>
        <begin position="39"/>
        <end position="62"/>
    </location>
</feature>
<evidence type="ECO:0000256" key="4">
    <source>
        <dbReference type="ARBA" id="ARBA00022475"/>
    </source>
</evidence>
<comment type="subcellular location">
    <subcellularLocation>
        <location evidence="1">Cell membrane</location>
        <topology evidence="1">Multi-pass membrane protein</topology>
    </subcellularLocation>
</comment>
<accession>A0A6G3WV41</accession>
<evidence type="ECO:0000256" key="3">
    <source>
        <dbReference type="ARBA" id="ARBA00022448"/>
    </source>
</evidence>
<comment type="similarity">
    <text evidence="2">Belongs to the binding-protein-dependent transport system permease family. FecCD subfamily.</text>
</comment>
<dbReference type="GO" id="GO:0022857">
    <property type="term" value="F:transmembrane transporter activity"/>
    <property type="evidence" value="ECO:0007669"/>
    <property type="project" value="InterPro"/>
</dbReference>
<feature type="transmembrane region" description="Helical" evidence="8">
    <location>
        <begin position="91"/>
        <end position="111"/>
    </location>
</feature>
<keyword evidence="7 8" id="KW-0472">Membrane</keyword>
<sequence length="124" mass="13049">MTTTEIRPAPEAGDGAPDAARPVRWWSGRVSFRMHRRTALVSGGALLLAALLLLVSLCVGSYPVPVPDVARALFYGTGDRLAVHFVNQERLPQALLAILVGGALGMSGAIFQSVSRNALASPDV</sequence>
<dbReference type="Pfam" id="PF01032">
    <property type="entry name" value="FecCD"/>
    <property type="match status" value="1"/>
</dbReference>
<organism evidence="9">
    <name type="scientific">Streptomyces sp. SID7499</name>
    <dbReference type="NCBI Taxonomy" id="2706086"/>
    <lineage>
        <taxon>Bacteria</taxon>
        <taxon>Bacillati</taxon>
        <taxon>Actinomycetota</taxon>
        <taxon>Actinomycetes</taxon>
        <taxon>Kitasatosporales</taxon>
        <taxon>Streptomycetaceae</taxon>
        <taxon>Streptomyces</taxon>
    </lineage>
</organism>
<keyword evidence="6 8" id="KW-1133">Transmembrane helix</keyword>
<evidence type="ECO:0000256" key="1">
    <source>
        <dbReference type="ARBA" id="ARBA00004651"/>
    </source>
</evidence>
<feature type="non-terminal residue" evidence="9">
    <location>
        <position position="124"/>
    </location>
</feature>
<dbReference type="Gene3D" id="1.10.3470.10">
    <property type="entry name" value="ABC transporter involved in vitamin B12 uptake, BtuC"/>
    <property type="match status" value="1"/>
</dbReference>
<dbReference type="GO" id="GO:0005886">
    <property type="term" value="C:plasma membrane"/>
    <property type="evidence" value="ECO:0007669"/>
    <property type="project" value="UniProtKB-SubCell"/>
</dbReference>
<dbReference type="InterPro" id="IPR037294">
    <property type="entry name" value="ABC_BtuC-like"/>
</dbReference>
<keyword evidence="5 8" id="KW-0812">Transmembrane</keyword>
<evidence type="ECO:0000313" key="9">
    <source>
        <dbReference type="EMBL" id="NEE09361.1"/>
    </source>
</evidence>
<dbReference type="PANTHER" id="PTHR30472">
    <property type="entry name" value="FERRIC ENTEROBACTIN TRANSPORT SYSTEM PERMEASE PROTEIN"/>
    <property type="match status" value="1"/>
</dbReference>
<comment type="caution">
    <text evidence="9">The sequence shown here is derived from an EMBL/GenBank/DDBJ whole genome shotgun (WGS) entry which is preliminary data.</text>
</comment>
<evidence type="ECO:0000256" key="8">
    <source>
        <dbReference type="SAM" id="Phobius"/>
    </source>
</evidence>
<evidence type="ECO:0000256" key="6">
    <source>
        <dbReference type="ARBA" id="ARBA00022989"/>
    </source>
</evidence>
<keyword evidence="3" id="KW-0813">Transport</keyword>
<dbReference type="SUPFAM" id="SSF81345">
    <property type="entry name" value="ABC transporter involved in vitamin B12 uptake, BtuC"/>
    <property type="match status" value="1"/>
</dbReference>
<proteinExistence type="inferred from homology"/>
<dbReference type="AlphaFoldDB" id="A0A6G3WV41"/>